<dbReference type="STRING" id="1294262.GCA_001316085_00883"/>
<feature type="transmembrane region" description="Helical" evidence="1">
    <location>
        <begin position="348"/>
        <end position="365"/>
    </location>
</feature>
<keyword evidence="1" id="KW-0472">Membrane</keyword>
<evidence type="ECO:0000259" key="2">
    <source>
        <dbReference type="PROSITE" id="PS50850"/>
    </source>
</evidence>
<dbReference type="Pfam" id="PF07690">
    <property type="entry name" value="MFS_1"/>
    <property type="match status" value="1"/>
</dbReference>
<sequence>MKKEVYKLSFSAFFADLGYMAVMSFLPLLITVYYGLSPAVYGIIEAVNYGGGAVMSFLGGLAADKYGRRLVGSVGNSLIALMSLSGIVGNPLIALLLIVGGWWSRNFRTPARRALLSEVTSTEERKKAYGIMHLLDQTGAFLAIVYISIVLLFGLPVKYALLGTMIPLAISTLLIATTKTARVERRGNTNVKVVVTITLSTLFFGFTFFSFGFPVISVAQLTHKEYLGTLAFAIFSGTSALSAFFYGRSKVGEIKGLAFLGYATAAIASFGFALTYDVSLTLLYVFSALMGIAVGAIETFEPSIISKFTSSDKVATGMGTLSLGRALGISIGNLVMGFLYVVSPFYSYSFAAVMTLIASAIVLTVRR</sequence>
<feature type="transmembrane region" description="Helical" evidence="1">
    <location>
        <begin position="193"/>
        <end position="214"/>
    </location>
</feature>
<dbReference type="InterPro" id="IPR011701">
    <property type="entry name" value="MFS"/>
</dbReference>
<dbReference type="Proteomes" id="UP000325030">
    <property type="component" value="Chromosome"/>
</dbReference>
<dbReference type="Gene3D" id="1.20.1250.20">
    <property type="entry name" value="MFS general substrate transporter like domains"/>
    <property type="match status" value="2"/>
</dbReference>
<dbReference type="KEGG" id="step:IC006_0083"/>
<keyword evidence="1" id="KW-1133">Transmembrane helix</keyword>
<gene>
    <name evidence="3" type="ORF">IC006_0083</name>
    <name evidence="4" type="ORF">IC007_0081</name>
</gene>
<keyword evidence="1" id="KW-0812">Transmembrane</keyword>
<feature type="transmembrane region" description="Helical" evidence="1">
    <location>
        <begin position="282"/>
        <end position="300"/>
    </location>
</feature>
<feature type="transmembrane region" description="Helical" evidence="1">
    <location>
        <begin position="134"/>
        <end position="153"/>
    </location>
</feature>
<accession>A0A510DRI6</accession>
<dbReference type="AlphaFoldDB" id="A0A510DRI6"/>
<evidence type="ECO:0000313" key="4">
    <source>
        <dbReference type="EMBL" id="BBG25576.1"/>
    </source>
</evidence>
<dbReference type="PANTHER" id="PTHR23518:SF2">
    <property type="entry name" value="MAJOR FACILITATOR SUPERFAMILY TRANSPORTER"/>
    <property type="match status" value="1"/>
</dbReference>
<dbReference type="GeneID" id="41716605"/>
<feature type="transmembrane region" description="Helical" evidence="1">
    <location>
        <begin position="78"/>
        <end position="103"/>
    </location>
</feature>
<name>A0A510DRI6_9CREN</name>
<evidence type="ECO:0000313" key="6">
    <source>
        <dbReference type="Proteomes" id="UP000325030"/>
    </source>
</evidence>
<dbReference type="PROSITE" id="PS50850">
    <property type="entry name" value="MFS"/>
    <property type="match status" value="1"/>
</dbReference>
<dbReference type="SUPFAM" id="SSF103473">
    <property type="entry name" value="MFS general substrate transporter"/>
    <property type="match status" value="1"/>
</dbReference>
<feature type="transmembrane region" description="Helical" evidence="1">
    <location>
        <begin position="159"/>
        <end position="181"/>
    </location>
</feature>
<evidence type="ECO:0000313" key="5">
    <source>
        <dbReference type="Proteomes" id="UP000322983"/>
    </source>
</evidence>
<dbReference type="EMBL" id="AP018930">
    <property type="protein sequence ID" value="BBG25576.1"/>
    <property type="molecule type" value="Genomic_DNA"/>
</dbReference>
<reference evidence="3 5" key="2">
    <citation type="journal article" date="2020" name="Int. J. Syst. Evol. Microbiol.">
        <title>Sulfuracidifex tepidarius gen. nov., sp. nov. and transfer of Sulfolobus metallicus Huber and Stetter 1992 to the genus Sulfuracidifex as Sulfuracidifex metallicus comb. nov.</title>
        <authorList>
            <person name="Itoh T."/>
            <person name="Miura T."/>
            <person name="Sakai H.D."/>
            <person name="Kato S."/>
            <person name="Ohkuma M."/>
            <person name="Takashina T."/>
        </authorList>
    </citation>
    <scope>NUCLEOTIDE SEQUENCE [LARGE SCALE GENOMIC DNA]</scope>
    <source>
        <strain evidence="3 5">IC-006</strain>
        <strain evidence="4">IC-007</strain>
    </source>
</reference>
<dbReference type="GO" id="GO:0022857">
    <property type="term" value="F:transmembrane transporter activity"/>
    <property type="evidence" value="ECO:0007669"/>
    <property type="project" value="InterPro"/>
</dbReference>
<feature type="transmembrane region" description="Helical" evidence="1">
    <location>
        <begin position="257"/>
        <end position="276"/>
    </location>
</feature>
<proteinExistence type="predicted"/>
<dbReference type="EMBL" id="AP018929">
    <property type="protein sequence ID" value="BBG22799.1"/>
    <property type="molecule type" value="Genomic_DNA"/>
</dbReference>
<reference evidence="6" key="1">
    <citation type="submission" date="2018-09" db="EMBL/GenBank/DDBJ databases">
        <title>Complete Genome Sequencing of Sulfolobus sp. JCM 16834.</title>
        <authorList>
            <person name="Kato S."/>
            <person name="Itoh T."/>
            <person name="Ohkuma M."/>
        </authorList>
    </citation>
    <scope>NUCLEOTIDE SEQUENCE [LARGE SCALE GENOMIC DNA]</scope>
    <source>
        <strain evidence="6">IC-007</strain>
    </source>
</reference>
<dbReference type="Proteomes" id="UP000322983">
    <property type="component" value="Chromosome"/>
</dbReference>
<evidence type="ECO:0000256" key="1">
    <source>
        <dbReference type="SAM" id="Phobius"/>
    </source>
</evidence>
<protein>
    <recommendedName>
        <fullName evidence="2">Major facilitator superfamily (MFS) profile domain-containing protein</fullName>
    </recommendedName>
</protein>
<feature type="transmembrane region" description="Helical" evidence="1">
    <location>
        <begin position="226"/>
        <end position="245"/>
    </location>
</feature>
<feature type="transmembrane region" description="Helical" evidence="1">
    <location>
        <begin position="321"/>
        <end position="342"/>
    </location>
</feature>
<dbReference type="RefSeq" id="WP_232048948.1">
    <property type="nucleotide sequence ID" value="NZ_AP018929.1"/>
</dbReference>
<dbReference type="InterPro" id="IPR020846">
    <property type="entry name" value="MFS_dom"/>
</dbReference>
<feature type="domain" description="Major facilitator superfamily (MFS) profile" evidence="2">
    <location>
        <begin position="193"/>
        <end position="367"/>
    </location>
</feature>
<evidence type="ECO:0000313" key="3">
    <source>
        <dbReference type="EMBL" id="BBG22799.1"/>
    </source>
</evidence>
<organism evidence="3 5">
    <name type="scientific">Sulfuracidifex tepidarius</name>
    <dbReference type="NCBI Taxonomy" id="1294262"/>
    <lineage>
        <taxon>Archaea</taxon>
        <taxon>Thermoproteota</taxon>
        <taxon>Thermoprotei</taxon>
        <taxon>Sulfolobales</taxon>
        <taxon>Sulfolobaceae</taxon>
        <taxon>Sulfuracidifex</taxon>
    </lineage>
</organism>
<dbReference type="InterPro" id="IPR036259">
    <property type="entry name" value="MFS_trans_sf"/>
</dbReference>
<keyword evidence="5" id="KW-1185">Reference proteome</keyword>
<dbReference type="PANTHER" id="PTHR23518">
    <property type="entry name" value="C-METHYLTRANSFERASE"/>
    <property type="match status" value="1"/>
</dbReference>
<feature type="transmembrane region" description="Helical" evidence="1">
    <location>
        <begin position="12"/>
        <end position="36"/>
    </location>
</feature>
<accession>A0A510DZB1</accession>